<reference evidence="4 5" key="1">
    <citation type="journal article" date="2016" name="Gene">
        <title>PacBio SMRT assembly of a complex multi-replicon genome reveals chlorocatechol degradative operon in a region of genome plasticity.</title>
        <authorList>
            <person name="Ricker N."/>
            <person name="Shen S.Y."/>
            <person name="Goordial J."/>
            <person name="Jin S."/>
            <person name="Fulthorpe R.R."/>
        </authorList>
    </citation>
    <scope>NUCLEOTIDE SEQUENCE [LARGE SCALE GENOMIC DNA]</scope>
    <source>
        <strain evidence="4 5">OLGA172</strain>
    </source>
</reference>
<proteinExistence type="inferred from homology"/>
<evidence type="ECO:0000259" key="3">
    <source>
        <dbReference type="Pfam" id="PF05532"/>
    </source>
</evidence>
<dbReference type="STRING" id="1804984.AYM40_07630"/>
<sequence length="98" mass="10290">METTKGEGTLREVAGDVQQAAGNLLDNAGAQVSGTAKELGGKAQQLYADFADVVRESTVERPLAALAIAAGAGFILGALYAANRSRPDNVRSDWRDRE</sequence>
<keyword evidence="2" id="KW-1133">Transmembrane helix</keyword>
<dbReference type="Proteomes" id="UP000076852">
    <property type="component" value="Chromosome 1"/>
</dbReference>
<accession>A0A160FJ53</accession>
<feature type="transmembrane region" description="Helical" evidence="2">
    <location>
        <begin position="63"/>
        <end position="82"/>
    </location>
</feature>
<protein>
    <submittedName>
        <fullName evidence="4">General stress protein CsbD</fullName>
    </submittedName>
</protein>
<evidence type="ECO:0000256" key="2">
    <source>
        <dbReference type="SAM" id="Phobius"/>
    </source>
</evidence>
<dbReference type="AlphaFoldDB" id="A0A160FJ53"/>
<dbReference type="KEGG" id="buz:AYM40_07630"/>
<keyword evidence="2" id="KW-0472">Membrane</keyword>
<keyword evidence="5" id="KW-1185">Reference proteome</keyword>
<dbReference type="SUPFAM" id="SSF69047">
    <property type="entry name" value="Hypothetical protein YjbJ"/>
    <property type="match status" value="1"/>
</dbReference>
<organism evidence="4 5">
    <name type="scientific">Paraburkholderia phytofirmans OLGA172</name>
    <dbReference type="NCBI Taxonomy" id="1417228"/>
    <lineage>
        <taxon>Bacteria</taxon>
        <taxon>Pseudomonadati</taxon>
        <taxon>Pseudomonadota</taxon>
        <taxon>Betaproteobacteria</taxon>
        <taxon>Burkholderiales</taxon>
        <taxon>Burkholderiaceae</taxon>
        <taxon>Paraburkholderia</taxon>
    </lineage>
</organism>
<dbReference type="OrthoDB" id="8637255at2"/>
<evidence type="ECO:0000313" key="4">
    <source>
        <dbReference type="EMBL" id="ANB72245.1"/>
    </source>
</evidence>
<dbReference type="Gene3D" id="1.10.1470.10">
    <property type="entry name" value="YjbJ"/>
    <property type="match status" value="1"/>
</dbReference>
<dbReference type="RefSeq" id="WP_063495683.1">
    <property type="nucleotide sequence ID" value="NZ_CP014578.1"/>
</dbReference>
<comment type="similarity">
    <text evidence="1">Belongs to the UPF0337 (CsbD) family.</text>
</comment>
<dbReference type="InterPro" id="IPR008462">
    <property type="entry name" value="CsbD"/>
</dbReference>
<gene>
    <name evidence="4" type="ORF">AYM40_07630</name>
</gene>
<dbReference type="EMBL" id="CP014578">
    <property type="protein sequence ID" value="ANB72245.1"/>
    <property type="molecule type" value="Genomic_DNA"/>
</dbReference>
<evidence type="ECO:0000256" key="1">
    <source>
        <dbReference type="ARBA" id="ARBA00009129"/>
    </source>
</evidence>
<evidence type="ECO:0000313" key="5">
    <source>
        <dbReference type="Proteomes" id="UP000076852"/>
    </source>
</evidence>
<name>A0A160FJ53_9BURK</name>
<keyword evidence="2" id="KW-0812">Transmembrane</keyword>
<dbReference type="Pfam" id="PF05532">
    <property type="entry name" value="CsbD"/>
    <property type="match status" value="1"/>
</dbReference>
<feature type="domain" description="CsbD-like" evidence="3">
    <location>
        <begin position="5"/>
        <end position="55"/>
    </location>
</feature>
<dbReference type="InterPro" id="IPR036629">
    <property type="entry name" value="YjbJ_sf"/>
</dbReference>